<feature type="compositionally biased region" description="Basic and acidic residues" evidence="2">
    <location>
        <begin position="656"/>
        <end position="667"/>
    </location>
</feature>
<dbReference type="GO" id="GO:0008270">
    <property type="term" value="F:zinc ion binding"/>
    <property type="evidence" value="ECO:0007669"/>
    <property type="project" value="UniProtKB-KW"/>
</dbReference>
<evidence type="ECO:0000256" key="2">
    <source>
        <dbReference type="SAM" id="MobiDB-lite"/>
    </source>
</evidence>
<dbReference type="PANTHER" id="PTHR31569">
    <property type="entry name" value="SWIM-TYPE DOMAIN-CONTAINING PROTEIN"/>
    <property type="match status" value="1"/>
</dbReference>
<dbReference type="InterPro" id="IPR052579">
    <property type="entry name" value="Zinc_finger_SWIM"/>
</dbReference>
<evidence type="ECO:0000313" key="4">
    <source>
        <dbReference type="EMBL" id="JAT99155.1"/>
    </source>
</evidence>
<evidence type="ECO:0000259" key="3">
    <source>
        <dbReference type="PROSITE" id="PS50966"/>
    </source>
</evidence>
<protein>
    <submittedName>
        <fullName evidence="4">Putative mudr-5 mad</fullName>
    </submittedName>
</protein>
<dbReference type="InterPro" id="IPR007527">
    <property type="entry name" value="Znf_SWIM"/>
</dbReference>
<keyword evidence="1" id="KW-0862">Zinc</keyword>
<dbReference type="PANTHER" id="PTHR31569:SF4">
    <property type="entry name" value="SWIM-TYPE DOMAIN-CONTAINING PROTEIN"/>
    <property type="match status" value="1"/>
</dbReference>
<feature type="region of interest" description="Disordered" evidence="2">
    <location>
        <begin position="656"/>
        <end position="680"/>
    </location>
</feature>
<dbReference type="EMBL" id="GFAC01000033">
    <property type="protein sequence ID" value="JAT99155.1"/>
    <property type="molecule type" value="mRNA"/>
</dbReference>
<feature type="region of interest" description="Disordered" evidence="2">
    <location>
        <begin position="616"/>
        <end position="641"/>
    </location>
</feature>
<feature type="compositionally biased region" description="Polar residues" evidence="2">
    <location>
        <begin position="630"/>
        <end position="641"/>
    </location>
</feature>
<proteinExistence type="evidence at transcript level"/>
<name>A0A1E1XIR1_9ACAR</name>
<feature type="domain" description="SWIM-type" evidence="3">
    <location>
        <begin position="429"/>
        <end position="461"/>
    </location>
</feature>
<feature type="compositionally biased region" description="Polar residues" evidence="2">
    <location>
        <begin position="668"/>
        <end position="680"/>
    </location>
</feature>
<dbReference type="Pfam" id="PF21056">
    <property type="entry name" value="ZSWIM1-3_RNaseH-like"/>
    <property type="match status" value="1"/>
</dbReference>
<evidence type="ECO:0000256" key="1">
    <source>
        <dbReference type="PROSITE-ProRule" id="PRU00325"/>
    </source>
</evidence>
<dbReference type="InterPro" id="IPR048324">
    <property type="entry name" value="ZSWIM1-3_RNaseH-like"/>
</dbReference>
<accession>A0A1E1XIR1</accession>
<sequence length="711" mass="80106">TMKKQCPALLVLVARRKKQNLEITKLDLSHNHEVSAEIYQSYPECRRLTEEEKCYVQHLLELRVPPKTIVEKLNEKYGKKVMAKDIHNLKHDRNGSVEACPLEEAIQKCKDKFHAKIVQVVNEGQELQMLLMQTMYMQRAFTSFPEVLLLDATHRKNNLSMPLFVFIVQDGSGTSQVVAYAFVSSEEDHLATKLLEVFAEENACTAKTKVVIVDIDFPEVSAVKRTFKSSPAVQLSASQVMKAFRTTAGQLSKTEKERERLLSGFGDMLNAPTASQFYEAKSKFTSCASEAALRYFESNWANIQDMWARHLCDLQFMGASNVTKRMESHNSMVKNVLKSCTQLHEVLYKLLTMADDLRRQAQQKLAQLTTFEYYSYAATEVERLCAKVLTPYACSMIGKEVEKARNGSAGVRQISTQEYTVSCSGEGRYNISLEQQRCSCTVSSKVGLLCWHFLAVCAKNNVQPNLEKAVSQRWFKSFQTTLLAPYEEPAIVCDIDSEERMQDPSTPTAVEECEIETKETTQNLLTSTAVEVCDTESEQTTPYPSTSTPDGVREIDTEETMQDPSTVTPDIAAMNRDQRYIYVMQCLKSLADCLADCQPDVLNSRLSLLENIKSSWQRSDDAAGEESGVGNHNYSTSAKSSLNSTTSYVSLLRPGEQRKEANKEHTEQQAQPGPSTSTVDSNKVCRLIALPVVNFRNPPKHVYLPQKRKRD</sequence>
<dbReference type="Pfam" id="PF04434">
    <property type="entry name" value="SWIM"/>
    <property type="match status" value="1"/>
</dbReference>
<keyword evidence="1" id="KW-0479">Metal-binding</keyword>
<organism evidence="4">
    <name type="scientific">Amblyomma aureolatum</name>
    <dbReference type="NCBI Taxonomy" id="187763"/>
    <lineage>
        <taxon>Eukaryota</taxon>
        <taxon>Metazoa</taxon>
        <taxon>Ecdysozoa</taxon>
        <taxon>Arthropoda</taxon>
        <taxon>Chelicerata</taxon>
        <taxon>Arachnida</taxon>
        <taxon>Acari</taxon>
        <taxon>Parasitiformes</taxon>
        <taxon>Ixodida</taxon>
        <taxon>Ixodoidea</taxon>
        <taxon>Ixodidae</taxon>
        <taxon>Amblyomminae</taxon>
        <taxon>Amblyomma</taxon>
    </lineage>
</organism>
<feature type="non-terminal residue" evidence="4">
    <location>
        <position position="1"/>
    </location>
</feature>
<keyword evidence="1" id="KW-0863">Zinc-finger</keyword>
<dbReference type="PROSITE" id="PS50966">
    <property type="entry name" value="ZF_SWIM"/>
    <property type="match status" value="1"/>
</dbReference>
<dbReference type="AlphaFoldDB" id="A0A1E1XIR1"/>
<reference evidence="4" key="1">
    <citation type="journal article" date="2017" name="Front. Cell. Infect. Microbiol.">
        <title>The Distinct Transcriptional Response of the Midgut of Amblyomma sculptum and Amblyomma aureolatum Ticks to Rickettsia rickettsii Correlates to Their Differences in Susceptibility to Infection.</title>
        <authorList>
            <person name="Martins L.A."/>
            <person name="Galletti M.F.B.M."/>
            <person name="Ribeiro J.M."/>
            <person name="Fujita A."/>
            <person name="Costa F.B."/>
            <person name="Labruna M.B."/>
            <person name="Daffre S."/>
            <person name="Fogaca A.C."/>
        </authorList>
    </citation>
    <scope>NUCLEOTIDE SEQUENCE</scope>
</reference>